<evidence type="ECO:0000313" key="2">
    <source>
        <dbReference type="Proteomes" id="UP001328107"/>
    </source>
</evidence>
<keyword evidence="2" id="KW-1185">Reference proteome</keyword>
<dbReference type="EMBL" id="BTRK01000006">
    <property type="protein sequence ID" value="GMR58500.1"/>
    <property type="molecule type" value="Genomic_DNA"/>
</dbReference>
<dbReference type="Proteomes" id="UP001328107">
    <property type="component" value="Unassembled WGS sequence"/>
</dbReference>
<protein>
    <submittedName>
        <fullName evidence="1">Uncharacterized protein</fullName>
    </submittedName>
</protein>
<reference evidence="2" key="1">
    <citation type="submission" date="2022-10" db="EMBL/GenBank/DDBJ databases">
        <title>Genome assembly of Pristionchus species.</title>
        <authorList>
            <person name="Yoshida K."/>
            <person name="Sommer R.J."/>
        </authorList>
    </citation>
    <scope>NUCLEOTIDE SEQUENCE [LARGE SCALE GENOMIC DNA]</scope>
    <source>
        <strain evidence="2">RS5460</strain>
    </source>
</reference>
<comment type="caution">
    <text evidence="1">The sequence shown here is derived from an EMBL/GenBank/DDBJ whole genome shotgun (WGS) entry which is preliminary data.</text>
</comment>
<proteinExistence type="predicted"/>
<sequence length="180" mass="20894">MNSQHSVKLSDESKPRIIGEEMAKRIATVTRVAITVNITSSRYISRTITYTSDPKYFNWFDEQTKEWDEIPADVAKTHVCGGEPLIIKLDECDYGAEFTLHVIAKDLNTRTITENYQFSLRAELTKSEMDSFLRNILNRVNSSKIDPAYFYRNFTMEDEKRIMETNDGFFELTLKQKSGH</sequence>
<gene>
    <name evidence="1" type="ORF">PMAYCL1PPCAC_28695</name>
</gene>
<dbReference type="AlphaFoldDB" id="A0AAN5IBX6"/>
<evidence type="ECO:0000313" key="1">
    <source>
        <dbReference type="EMBL" id="GMR58500.1"/>
    </source>
</evidence>
<accession>A0AAN5IBX6</accession>
<name>A0AAN5IBX6_9BILA</name>
<organism evidence="1 2">
    <name type="scientific">Pristionchus mayeri</name>
    <dbReference type="NCBI Taxonomy" id="1317129"/>
    <lineage>
        <taxon>Eukaryota</taxon>
        <taxon>Metazoa</taxon>
        <taxon>Ecdysozoa</taxon>
        <taxon>Nematoda</taxon>
        <taxon>Chromadorea</taxon>
        <taxon>Rhabditida</taxon>
        <taxon>Rhabditina</taxon>
        <taxon>Diplogasteromorpha</taxon>
        <taxon>Diplogasteroidea</taxon>
        <taxon>Neodiplogasteridae</taxon>
        <taxon>Pristionchus</taxon>
    </lineage>
</organism>